<protein>
    <recommendedName>
        <fullName evidence="3">DUF559 domain-containing protein</fullName>
    </recommendedName>
</protein>
<proteinExistence type="predicted"/>
<evidence type="ECO:0000313" key="2">
    <source>
        <dbReference type="Proteomes" id="UP000318080"/>
    </source>
</evidence>
<evidence type="ECO:0008006" key="3">
    <source>
        <dbReference type="Google" id="ProtNLM"/>
    </source>
</evidence>
<evidence type="ECO:0000313" key="1">
    <source>
        <dbReference type="EMBL" id="TQE43448.1"/>
    </source>
</evidence>
<sequence>MNLIALHEATHETLALVAAGQLIQVAGGYACDRAEWEALAYHEQQEWRVRAAGLSVRKAVLVGKSAARIHGLWVLSAREEEVELTLPAGGLPRRTQWSTGYRYRRLILADDDYREIDGLRVTSRPRACIDTARFHGFADGLVAMDSLLRQGYYREHVSLVIARMGRCKNITVARRCLELAISTSESPYESFARALLIEGLPGAAVRPQVRVLPGVRVDLLVDEHVVVEIDGDVKYDGQTYRGTEETIVAERAREKQLHNAGYQMVRYSPAQLRREPERFIAEVSAALARKAA</sequence>
<gene>
    <name evidence="1" type="ORF">EJK80_06680</name>
</gene>
<dbReference type="STRING" id="1686286.GCA_900092335_02437"/>
<dbReference type="AlphaFoldDB" id="A0A540R6X8"/>
<dbReference type="EMBL" id="VHIR01000008">
    <property type="protein sequence ID" value="TQE43448.1"/>
    <property type="molecule type" value="Genomic_DNA"/>
</dbReference>
<accession>A0A540R6X8</accession>
<dbReference type="Gene3D" id="3.40.960.10">
    <property type="entry name" value="VSR Endonuclease"/>
    <property type="match status" value="1"/>
</dbReference>
<comment type="caution">
    <text evidence="1">The sequence shown here is derived from an EMBL/GenBank/DDBJ whole genome shotgun (WGS) entry which is preliminary data.</text>
</comment>
<name>A0A540R6X8_9CORY</name>
<reference evidence="1 2" key="1">
    <citation type="submission" date="2019-06" db="EMBL/GenBank/DDBJ databases">
        <title>Draft genome of C. phoceense Strain 272.</title>
        <authorList>
            <person name="Pacheco L.G.C."/>
            <person name="Barberis C.M."/>
            <person name="Almuzara M.N."/>
            <person name="Traglia G.M."/>
            <person name="Santos C.S."/>
            <person name="Rocha D.J.P.G."/>
            <person name="Aguiar E.R.G.R."/>
            <person name="Vay C.A."/>
        </authorList>
    </citation>
    <scope>NUCLEOTIDE SEQUENCE [LARGE SCALE GENOMIC DNA]</scope>
    <source>
        <strain evidence="1 2">272</strain>
    </source>
</reference>
<dbReference type="Proteomes" id="UP000318080">
    <property type="component" value="Unassembled WGS sequence"/>
</dbReference>
<organism evidence="1 2">
    <name type="scientific">Corynebacterium phoceense</name>
    <dbReference type="NCBI Taxonomy" id="1686286"/>
    <lineage>
        <taxon>Bacteria</taxon>
        <taxon>Bacillati</taxon>
        <taxon>Actinomycetota</taxon>
        <taxon>Actinomycetes</taxon>
        <taxon>Mycobacteriales</taxon>
        <taxon>Corynebacteriaceae</taxon>
        <taxon>Corynebacterium</taxon>
    </lineage>
</organism>
<dbReference type="RefSeq" id="WP_141628902.1">
    <property type="nucleotide sequence ID" value="NZ_VHIR01000008.1"/>
</dbReference>
<keyword evidence="2" id="KW-1185">Reference proteome</keyword>